<reference key="1">
    <citation type="submission" date="2007-01" db="EMBL/GenBank/DDBJ databases">
        <title>The Genome Sequence of Puccinia graminis f. sp. tritici Strain CRL 75-36-700-3.</title>
        <authorList>
            <consortium name="The Broad Institute Genome Sequencing Platform"/>
            <person name="Birren B."/>
            <person name="Lander E."/>
            <person name="Galagan J."/>
            <person name="Nusbaum C."/>
            <person name="Devon K."/>
            <person name="Cuomo C."/>
            <person name="Jaffe D."/>
            <person name="Butler J."/>
            <person name="Alvarez P."/>
            <person name="Gnerre S."/>
            <person name="Grabherr M."/>
            <person name="Mauceli E."/>
            <person name="Brockman W."/>
            <person name="Young S."/>
            <person name="LaButti K."/>
            <person name="Sykes S."/>
            <person name="DeCaprio D."/>
            <person name="Crawford M."/>
            <person name="Koehrsen M."/>
            <person name="Engels R."/>
            <person name="Montgomery P."/>
            <person name="Pearson M."/>
            <person name="Howarth C."/>
            <person name="Larson L."/>
            <person name="White J."/>
            <person name="Zeng Q."/>
            <person name="Kodira C."/>
            <person name="Yandava C."/>
            <person name="Alvarado L."/>
            <person name="O'Leary S."/>
            <person name="Szabo L."/>
            <person name="Dean R."/>
            <person name="Schein J."/>
        </authorList>
    </citation>
    <scope>NUCLEOTIDE SEQUENCE</scope>
    <source>
        <strain>CRL 75-36-700-3</strain>
    </source>
</reference>
<feature type="coiled-coil region" evidence="1">
    <location>
        <begin position="16"/>
        <end position="43"/>
    </location>
</feature>
<dbReference type="KEGG" id="pgr:PGTG_20510"/>
<keyword evidence="3" id="KW-1185">Reference proteome</keyword>
<dbReference type="InParanoid" id="E3NYA5"/>
<evidence type="ECO:0000256" key="1">
    <source>
        <dbReference type="SAM" id="Coils"/>
    </source>
</evidence>
<evidence type="ECO:0000313" key="3">
    <source>
        <dbReference type="Proteomes" id="UP000008783"/>
    </source>
</evidence>
<dbReference type="GeneID" id="10527929"/>
<organism evidence="2 3">
    <name type="scientific">Puccinia graminis f. sp. tritici (strain CRL 75-36-700-3 / race SCCL)</name>
    <name type="common">Black stem rust fungus</name>
    <dbReference type="NCBI Taxonomy" id="418459"/>
    <lineage>
        <taxon>Eukaryota</taxon>
        <taxon>Fungi</taxon>
        <taxon>Dikarya</taxon>
        <taxon>Basidiomycota</taxon>
        <taxon>Pucciniomycotina</taxon>
        <taxon>Pucciniomycetes</taxon>
        <taxon>Pucciniales</taxon>
        <taxon>Pucciniaceae</taxon>
        <taxon>Puccinia</taxon>
    </lineage>
</organism>
<name>E3NYA5_PUCGT</name>
<sequence length="109" mass="12429">MSTPEEFNLEQSAVILKNQAAQIAEMEESIQSLQNIVNMLLKQSREPQIVPVDPIEFSREEVPEIFITDEGRLQSASPSITQIEDTEFRLMVCSYSLQAEDWSSYSKSE</sequence>
<keyword evidence="1" id="KW-0175">Coiled coil</keyword>
<protein>
    <submittedName>
        <fullName evidence="2">Uncharacterized protein</fullName>
    </submittedName>
</protein>
<evidence type="ECO:0000313" key="2">
    <source>
        <dbReference type="EMBL" id="EFP94554.1"/>
    </source>
</evidence>
<dbReference type="HOGENOM" id="CLU_140111_0_0_1"/>
<dbReference type="AlphaFoldDB" id="E3NYA5"/>
<proteinExistence type="predicted"/>
<dbReference type="EMBL" id="DS990066">
    <property type="protein sequence ID" value="EFP94554.1"/>
    <property type="molecule type" value="Genomic_DNA"/>
</dbReference>
<gene>
    <name evidence="2" type="ORF">PGTG_20510</name>
</gene>
<reference evidence="3" key="2">
    <citation type="journal article" date="2011" name="Proc. Natl. Acad. Sci. U.S.A.">
        <title>Obligate biotrophy features unraveled by the genomic analysis of rust fungi.</title>
        <authorList>
            <person name="Duplessis S."/>
            <person name="Cuomo C.A."/>
            <person name="Lin Y.-C."/>
            <person name="Aerts A."/>
            <person name="Tisserant E."/>
            <person name="Veneault-Fourrey C."/>
            <person name="Joly D.L."/>
            <person name="Hacquard S."/>
            <person name="Amselem J."/>
            <person name="Cantarel B.L."/>
            <person name="Chiu R."/>
            <person name="Coutinho P.M."/>
            <person name="Feau N."/>
            <person name="Field M."/>
            <person name="Frey P."/>
            <person name="Gelhaye E."/>
            <person name="Goldberg J."/>
            <person name="Grabherr M.G."/>
            <person name="Kodira C.D."/>
            <person name="Kohler A."/>
            <person name="Kuees U."/>
            <person name="Lindquist E.A."/>
            <person name="Lucas S.M."/>
            <person name="Mago R."/>
            <person name="Mauceli E."/>
            <person name="Morin E."/>
            <person name="Murat C."/>
            <person name="Pangilinan J.L."/>
            <person name="Park R."/>
            <person name="Pearson M."/>
            <person name="Quesneville H."/>
            <person name="Rouhier N."/>
            <person name="Sakthikumar S."/>
            <person name="Salamov A.A."/>
            <person name="Schmutz J."/>
            <person name="Selles B."/>
            <person name="Shapiro H."/>
            <person name="Tanguay P."/>
            <person name="Tuskan G.A."/>
            <person name="Henrissat B."/>
            <person name="Van de Peer Y."/>
            <person name="Rouze P."/>
            <person name="Ellis J.G."/>
            <person name="Dodds P.N."/>
            <person name="Schein J.E."/>
            <person name="Zhong S."/>
            <person name="Hamelin R.C."/>
            <person name="Grigoriev I.V."/>
            <person name="Szabo L.J."/>
            <person name="Martin F."/>
        </authorList>
    </citation>
    <scope>NUCLEOTIDE SEQUENCE [LARGE SCALE GENOMIC DNA]</scope>
    <source>
        <strain evidence="3">CRL 75-36-700-3 / race SCCL</strain>
    </source>
</reference>
<dbReference type="RefSeq" id="XP_003338970.1">
    <property type="nucleotide sequence ID" value="XM_003338922.1"/>
</dbReference>
<accession>E3NYA5</accession>
<dbReference type="Proteomes" id="UP000008783">
    <property type="component" value="Unassembled WGS sequence"/>
</dbReference>
<dbReference type="VEuPathDB" id="FungiDB:PGTG_20510"/>